<accession>A0ABD1F137</accession>
<keyword evidence="2" id="KW-1185">Reference proteome</keyword>
<gene>
    <name evidence="1" type="ORF">ABEB36_003780</name>
</gene>
<reference evidence="1 2" key="1">
    <citation type="submission" date="2024-05" db="EMBL/GenBank/DDBJ databases">
        <title>Genetic variation in Jamaican populations of the coffee berry borer (Hypothenemus hampei).</title>
        <authorList>
            <person name="Errbii M."/>
            <person name="Myrie A."/>
        </authorList>
    </citation>
    <scope>NUCLEOTIDE SEQUENCE [LARGE SCALE GENOMIC DNA]</scope>
    <source>
        <strain evidence="1">JA-Hopewell-2020-01-JO</strain>
        <tissue evidence="1">Whole body</tissue>
    </source>
</reference>
<organism evidence="1 2">
    <name type="scientific">Hypothenemus hampei</name>
    <name type="common">Coffee berry borer</name>
    <dbReference type="NCBI Taxonomy" id="57062"/>
    <lineage>
        <taxon>Eukaryota</taxon>
        <taxon>Metazoa</taxon>
        <taxon>Ecdysozoa</taxon>
        <taxon>Arthropoda</taxon>
        <taxon>Hexapoda</taxon>
        <taxon>Insecta</taxon>
        <taxon>Pterygota</taxon>
        <taxon>Neoptera</taxon>
        <taxon>Endopterygota</taxon>
        <taxon>Coleoptera</taxon>
        <taxon>Polyphaga</taxon>
        <taxon>Cucujiformia</taxon>
        <taxon>Curculionidae</taxon>
        <taxon>Scolytinae</taxon>
        <taxon>Hypothenemus</taxon>
    </lineage>
</organism>
<proteinExistence type="predicted"/>
<dbReference type="Proteomes" id="UP001566132">
    <property type="component" value="Unassembled WGS sequence"/>
</dbReference>
<protein>
    <submittedName>
        <fullName evidence="1">Uncharacterized protein</fullName>
    </submittedName>
</protein>
<dbReference type="AlphaFoldDB" id="A0ABD1F137"/>
<evidence type="ECO:0000313" key="2">
    <source>
        <dbReference type="Proteomes" id="UP001566132"/>
    </source>
</evidence>
<comment type="caution">
    <text evidence="1">The sequence shown here is derived from an EMBL/GenBank/DDBJ whole genome shotgun (WGS) entry which is preliminary data.</text>
</comment>
<evidence type="ECO:0000313" key="1">
    <source>
        <dbReference type="EMBL" id="KAL1508967.1"/>
    </source>
</evidence>
<sequence>MKITVESGYNEPGYSELSVITNEKFEVKRKFYHKSNRTSQQRARGSKFNMGVRTPWSALIRIFMNSGSKYASSEFHP</sequence>
<dbReference type="EMBL" id="JBDJPC010000003">
    <property type="protein sequence ID" value="KAL1508967.1"/>
    <property type="molecule type" value="Genomic_DNA"/>
</dbReference>
<name>A0ABD1F137_HYPHA</name>